<comment type="caution">
    <text evidence="1">The sequence shown here is derived from an EMBL/GenBank/DDBJ whole genome shotgun (WGS) entry which is preliminary data.</text>
</comment>
<keyword evidence="2" id="KW-1185">Reference proteome</keyword>
<evidence type="ECO:0000313" key="1">
    <source>
        <dbReference type="EMBL" id="KAK7359731.1"/>
    </source>
</evidence>
<sequence>MYSCAFQCNKNAFWFEILQNTDDLQQSWWTNDIQQYSVFTGSCLEPRPSSNNSSFPQLKPRYVDYLFK</sequence>
<dbReference type="EMBL" id="JAYMYQ010000001">
    <property type="protein sequence ID" value="KAK7359731.1"/>
    <property type="molecule type" value="Genomic_DNA"/>
</dbReference>
<organism evidence="1 2">
    <name type="scientific">Canavalia gladiata</name>
    <name type="common">Sword bean</name>
    <name type="synonym">Dolichos gladiatus</name>
    <dbReference type="NCBI Taxonomy" id="3824"/>
    <lineage>
        <taxon>Eukaryota</taxon>
        <taxon>Viridiplantae</taxon>
        <taxon>Streptophyta</taxon>
        <taxon>Embryophyta</taxon>
        <taxon>Tracheophyta</taxon>
        <taxon>Spermatophyta</taxon>
        <taxon>Magnoliopsida</taxon>
        <taxon>eudicotyledons</taxon>
        <taxon>Gunneridae</taxon>
        <taxon>Pentapetalae</taxon>
        <taxon>rosids</taxon>
        <taxon>fabids</taxon>
        <taxon>Fabales</taxon>
        <taxon>Fabaceae</taxon>
        <taxon>Papilionoideae</taxon>
        <taxon>50 kb inversion clade</taxon>
        <taxon>NPAAA clade</taxon>
        <taxon>indigoferoid/millettioid clade</taxon>
        <taxon>Phaseoleae</taxon>
        <taxon>Canavalia</taxon>
    </lineage>
</organism>
<dbReference type="AlphaFoldDB" id="A0AAN9MSC8"/>
<accession>A0AAN9MSC8</accession>
<proteinExistence type="predicted"/>
<name>A0AAN9MSC8_CANGL</name>
<dbReference type="Proteomes" id="UP001367508">
    <property type="component" value="Unassembled WGS sequence"/>
</dbReference>
<gene>
    <name evidence="1" type="ORF">VNO77_01696</name>
</gene>
<reference evidence="1 2" key="1">
    <citation type="submission" date="2024-01" db="EMBL/GenBank/DDBJ databases">
        <title>The genomes of 5 underutilized Papilionoideae crops provide insights into root nodulation and disease resistanc.</title>
        <authorList>
            <person name="Jiang F."/>
        </authorList>
    </citation>
    <scope>NUCLEOTIDE SEQUENCE [LARGE SCALE GENOMIC DNA]</scope>
    <source>
        <strain evidence="1">LVBAO_FW01</strain>
        <tissue evidence="1">Leaves</tissue>
    </source>
</reference>
<protein>
    <submittedName>
        <fullName evidence="1">Uncharacterized protein</fullName>
    </submittedName>
</protein>
<evidence type="ECO:0000313" key="2">
    <source>
        <dbReference type="Proteomes" id="UP001367508"/>
    </source>
</evidence>